<feature type="compositionally biased region" description="Acidic residues" evidence="1">
    <location>
        <begin position="45"/>
        <end position="63"/>
    </location>
</feature>
<sequence length="164" mass="18323">MSDGDAMRMGRLLVSQTIKYCLVYVVDDCKKAKYSGSGLIEVEVAGESESSSEDDRFDDSADDGDYKDHFGFDLKYSEAEMSKDYEFKVELEFKSLSQFKDAIREHALLNGRNIRWVACLRPCGYPSPCLFASKVGGSDCFRLKTLNGKHTCGRNYSGRLASSS</sequence>
<evidence type="ECO:0000313" key="2">
    <source>
        <dbReference type="EMBL" id="RYR33541.1"/>
    </source>
</evidence>
<proteinExistence type="predicted"/>
<feature type="region of interest" description="Disordered" evidence="1">
    <location>
        <begin position="45"/>
        <end position="64"/>
    </location>
</feature>
<dbReference type="EMBL" id="SDMP01000010">
    <property type="protein sequence ID" value="RYR33541.1"/>
    <property type="molecule type" value="Genomic_DNA"/>
</dbReference>
<organism evidence="2 3">
    <name type="scientific">Arachis hypogaea</name>
    <name type="common">Peanut</name>
    <dbReference type="NCBI Taxonomy" id="3818"/>
    <lineage>
        <taxon>Eukaryota</taxon>
        <taxon>Viridiplantae</taxon>
        <taxon>Streptophyta</taxon>
        <taxon>Embryophyta</taxon>
        <taxon>Tracheophyta</taxon>
        <taxon>Spermatophyta</taxon>
        <taxon>Magnoliopsida</taxon>
        <taxon>eudicotyledons</taxon>
        <taxon>Gunneridae</taxon>
        <taxon>Pentapetalae</taxon>
        <taxon>rosids</taxon>
        <taxon>fabids</taxon>
        <taxon>Fabales</taxon>
        <taxon>Fabaceae</taxon>
        <taxon>Papilionoideae</taxon>
        <taxon>50 kb inversion clade</taxon>
        <taxon>dalbergioids sensu lato</taxon>
        <taxon>Dalbergieae</taxon>
        <taxon>Pterocarpus clade</taxon>
        <taxon>Arachis</taxon>
    </lineage>
</organism>
<comment type="caution">
    <text evidence="2">The sequence shown here is derived from an EMBL/GenBank/DDBJ whole genome shotgun (WGS) entry which is preliminary data.</text>
</comment>
<gene>
    <name evidence="2" type="ORF">Ahy_A10g048152</name>
</gene>
<accession>A0A445B4G4</accession>
<evidence type="ECO:0000256" key="1">
    <source>
        <dbReference type="SAM" id="MobiDB-lite"/>
    </source>
</evidence>
<dbReference type="Proteomes" id="UP000289738">
    <property type="component" value="Chromosome A10"/>
</dbReference>
<evidence type="ECO:0000313" key="3">
    <source>
        <dbReference type="Proteomes" id="UP000289738"/>
    </source>
</evidence>
<keyword evidence="3" id="KW-1185">Reference proteome</keyword>
<dbReference type="AlphaFoldDB" id="A0A445B4G4"/>
<protein>
    <recommendedName>
        <fullName evidence="4">Transposase MuDR plant domain-containing protein</fullName>
    </recommendedName>
</protein>
<reference evidence="2 3" key="1">
    <citation type="submission" date="2019-01" db="EMBL/GenBank/DDBJ databases">
        <title>Sequencing of cultivated peanut Arachis hypogaea provides insights into genome evolution and oil improvement.</title>
        <authorList>
            <person name="Chen X."/>
        </authorList>
    </citation>
    <scope>NUCLEOTIDE SEQUENCE [LARGE SCALE GENOMIC DNA]</scope>
    <source>
        <strain evidence="3">cv. Fuhuasheng</strain>
        <tissue evidence="2">Leaves</tissue>
    </source>
</reference>
<name>A0A445B4G4_ARAHY</name>
<evidence type="ECO:0008006" key="4">
    <source>
        <dbReference type="Google" id="ProtNLM"/>
    </source>
</evidence>